<protein>
    <submittedName>
        <fullName evidence="1">Uncharacterized protein</fullName>
    </submittedName>
</protein>
<evidence type="ECO:0000313" key="1">
    <source>
        <dbReference type="EMBL" id="KLT43625.1"/>
    </source>
</evidence>
<dbReference type="RefSeq" id="XP_018280116.1">
    <property type="nucleotide sequence ID" value="XM_018422705.1"/>
</dbReference>
<accession>A0A0J0XRA3</accession>
<name>A0A0J0XRA3_9TREE</name>
<gene>
    <name evidence="1" type="ORF">CC85DRAFT_284332</name>
</gene>
<dbReference type="GeneID" id="28983308"/>
<dbReference type="EMBL" id="KQ087193">
    <property type="protein sequence ID" value="KLT43625.1"/>
    <property type="molecule type" value="Genomic_DNA"/>
</dbReference>
<proteinExistence type="predicted"/>
<dbReference type="OrthoDB" id="9895617at2759"/>
<keyword evidence="2" id="KW-1185">Reference proteome</keyword>
<dbReference type="AlphaFoldDB" id="A0A0J0XRA3"/>
<reference evidence="1 2" key="1">
    <citation type="submission" date="2015-03" db="EMBL/GenBank/DDBJ databases">
        <title>Genomics and transcriptomics of the oil-accumulating basidiomycete yeast T. oleaginosus allow insights into substrate utilization and the diverse evolutionary trajectories of mating systems in fungi.</title>
        <authorList>
            <consortium name="DOE Joint Genome Institute"/>
            <person name="Kourist R."/>
            <person name="Kracht O."/>
            <person name="Bracharz F."/>
            <person name="Lipzen A."/>
            <person name="Nolan M."/>
            <person name="Ohm R."/>
            <person name="Grigoriev I."/>
            <person name="Sun S."/>
            <person name="Heitman J."/>
            <person name="Bruck T."/>
            <person name="Nowrousian M."/>
        </authorList>
    </citation>
    <scope>NUCLEOTIDE SEQUENCE [LARGE SCALE GENOMIC DNA]</scope>
    <source>
        <strain evidence="1 2">IBC0246</strain>
    </source>
</reference>
<organism evidence="1 2">
    <name type="scientific">Cutaneotrichosporon oleaginosum</name>
    <dbReference type="NCBI Taxonomy" id="879819"/>
    <lineage>
        <taxon>Eukaryota</taxon>
        <taxon>Fungi</taxon>
        <taxon>Dikarya</taxon>
        <taxon>Basidiomycota</taxon>
        <taxon>Agaricomycotina</taxon>
        <taxon>Tremellomycetes</taxon>
        <taxon>Trichosporonales</taxon>
        <taxon>Trichosporonaceae</taxon>
        <taxon>Cutaneotrichosporon</taxon>
    </lineage>
</organism>
<dbReference type="Proteomes" id="UP000053611">
    <property type="component" value="Unassembled WGS sequence"/>
</dbReference>
<sequence>MLAPKFKAQYYQLEKFGDDMTEAQQATVTQEMVAGAVACHIAHAWDIQCAKGKVDDKKAIEFCTDQAYKYTQQEFDNKGLEWRDRKMVEYAAAALVQAQIGKK</sequence>
<evidence type="ECO:0000313" key="2">
    <source>
        <dbReference type="Proteomes" id="UP000053611"/>
    </source>
</evidence>